<dbReference type="SMART" id="SM00822">
    <property type="entry name" value="PKS_KR"/>
    <property type="match status" value="1"/>
</dbReference>
<dbReference type="SUPFAM" id="SSF55048">
    <property type="entry name" value="Probable ACP-binding domain of malonyl-CoA ACP transacylase"/>
    <property type="match status" value="1"/>
</dbReference>
<evidence type="ECO:0000259" key="9">
    <source>
        <dbReference type="PROSITE" id="PS52019"/>
    </source>
</evidence>
<dbReference type="Pfam" id="PF02801">
    <property type="entry name" value="Ketoacyl-synt_C"/>
    <property type="match status" value="1"/>
</dbReference>
<dbReference type="EMBL" id="SUMC01000069">
    <property type="protein sequence ID" value="TKA01725.1"/>
    <property type="molecule type" value="Genomic_DNA"/>
</dbReference>
<dbReference type="PANTHER" id="PTHR43074:SF1">
    <property type="entry name" value="BETA-KETOACYL SYNTHASE FAMILY PROTEIN-RELATED"/>
    <property type="match status" value="1"/>
</dbReference>
<dbReference type="Pfam" id="PF00698">
    <property type="entry name" value="Acyl_transf_1"/>
    <property type="match status" value="1"/>
</dbReference>
<feature type="domain" description="Carrier" evidence="7">
    <location>
        <begin position="1090"/>
        <end position="1170"/>
    </location>
</feature>
<reference evidence="10 11" key="1">
    <citation type="submission" date="2019-04" db="EMBL/GenBank/DDBJ databases">
        <title>Streptomyces oryziradicis sp. nov., a novel actinomycete isolated from rhizosphere soil of rice (Oryza sativa L.).</title>
        <authorList>
            <person name="Li C."/>
        </authorList>
    </citation>
    <scope>NUCLEOTIDE SEQUENCE [LARGE SCALE GENOMIC DNA]</scope>
    <source>
        <strain evidence="10 11">NEAU-C40</strain>
    </source>
</reference>
<dbReference type="GO" id="GO:0004315">
    <property type="term" value="F:3-oxoacyl-[acyl-carrier-protein] synthase activity"/>
    <property type="evidence" value="ECO:0007669"/>
    <property type="project" value="InterPro"/>
</dbReference>
<dbReference type="InterPro" id="IPR009081">
    <property type="entry name" value="PP-bd_ACP"/>
</dbReference>
<feature type="domain" description="Ketosynthase family 3 (KS3)" evidence="8">
    <location>
        <begin position="8"/>
        <end position="462"/>
    </location>
</feature>
<dbReference type="InterPro" id="IPR036291">
    <property type="entry name" value="NAD(P)-bd_dom_sf"/>
</dbReference>
<keyword evidence="11" id="KW-1185">Reference proteome</keyword>
<accession>A0A4U0SMZ9</accession>
<evidence type="ECO:0000259" key="7">
    <source>
        <dbReference type="PROSITE" id="PS50075"/>
    </source>
</evidence>
<dbReference type="OrthoDB" id="9778690at2"/>
<dbReference type="InterPro" id="IPR013968">
    <property type="entry name" value="PKS_KR"/>
</dbReference>
<dbReference type="SMART" id="SM00827">
    <property type="entry name" value="PKS_AT"/>
    <property type="match status" value="1"/>
</dbReference>
<evidence type="ECO:0000259" key="8">
    <source>
        <dbReference type="PROSITE" id="PS52004"/>
    </source>
</evidence>
<dbReference type="InterPro" id="IPR016036">
    <property type="entry name" value="Malonyl_transacylase_ACP-bd"/>
</dbReference>
<keyword evidence="3" id="KW-0808">Transferase</keyword>
<dbReference type="InterPro" id="IPR057326">
    <property type="entry name" value="KR_dom"/>
</dbReference>
<dbReference type="Gene3D" id="3.40.50.720">
    <property type="entry name" value="NAD(P)-binding Rossmann-like Domain"/>
    <property type="match status" value="1"/>
</dbReference>
<sequence>MSDAQHRQVPIAVVGIGALLPGSPDAGEFWRTVVAGRDLITDVPASRWLVEDYYDPDPAAQDKTYARRGAFLPDVGFDPLAFGIPPNTLPATDTAQLLALMVAEQVLTDTGGLAGMDRARVSVILGAASLELLSHMNARLQRPVWLKALRENGIPEAEAQAVCDSITGHYAPWQESTFPGLLCNVIAGRIANRFDLHGTNHTTDAACASSFAALSAGVSELSLGRSDLVISGGVDTSNDIGMFMCFAKTPALSPSGDCRPFSDAADGTMLGEGIAMYALKRLADAERDGDRVYAVIRGIGTSSDGKSTAIYAPLPEGQARALRRTFDEAGYDPGTVELVEGHGTGTSAGDAAEFAALRQVYGESGREDRQWCAIGSVKSQIGHTKCAAGAAGLLKTVLALHHKVLPPMIKVDRPNLAMEIGDSPFYVNTQARPWVRSAEHPRRASVSSFGFGGSNFHVTLEEYRPSEGSGGRTPSRIRTAPTELVLFSGPSPAALLERKIDSGRSLADVARESQAAFGASDPVRLAVVAYDTDDLSKKFAQAVALIRRQPDTAFSTPTGIHYAAGTASVGRIGFLFPGQGAQYVGMGADVTMLSPAAQSVWDRLGSIEFGDRPLHRAVFPPPVFNDEDRAAQQALLTASEWAQPALAVHSLALLEVLRGLGLEPDCVAGHSFGELVALHAAGALDAESLVGLGRRRGELMREAATTPGAMLAVSANRAQVEAAIAGSVSADVWLANHNAPSQFVVSGATEMVEVVEQKLAADGITTRRLNAATAFHTPVVASASEPLSEFLREVEVGQPRIDVYGNADASTYPSSPGEIRRRIANHLASPVLFSDEIEAMYAAGVRTFVEIGAGATLTGLVGQILGDREHLAVSLDRKGRNGIITLQDALGQLAVRGVQLDHDDLWAPYAPPEAAAKEHKPKMTVQINGENYGRSYPPAGGAAELPAPNPPRGLEVSPPAAETLAPMSAAVPTATAPAASAADANWFTMIESAQRHTAEAHAAVHRMLIDSHMAFLQMTETTFAAMLGAQGGEGAVAPAMPTLPAVPSLPAVLPTLPEAATPVEVLVPAAAPAVPLAPPAPLGPAAPPVDSSVGFEELLLSVVAERTGYPVEMLNADMELESDLGVDSIKRVEILSAVREQVGDLPEGDVAELGKLRTLREIVDAFTTSASPVRKSVAVQEIPAVRRELEGLEEQVVLSRLAVRTLNAPAPGLAMAGLGEGPFAVTEDGSGIAELVADKLIDHGIHATVVPSVPADARGVVHLGGLAEIGSPDDALELQRDAFRVARSVAPRFAAQGGVFVTVQDTGGDFGLDGRQPDRAWLGGIAALARTAAKEWPAACVKAIDCERGGRDADAVAEAIVGELLGGGPATEVGLRANGTRATLSAASAPVEPGPRANIGPNSVIVATGGARGVTAAALLDLARTHRPRIVLLGRTELPAEPAGLATATDEATLTRALAERSGGVAPAAIVTEARRILATREVRSTLAALEGAGSPVRYVPVDVRDIGALSAVLDEVRGAWGPITGIVHGAGVLADKLIADKTDEQFDQVLATKVGGMRALLAATAGDPLDVIVLFSSVAAVFGNAGQSDYAMANEVLNHVASAERARRPECLVRSIAWGPWRGGMVTPALAEHFGRSGVALIPTGQGAAAFTAELSGPAAGTRVVVAAGRDFGSMAAVTEPGTAEVRICSRTHPYLADHDIAGVPVLPVAMVLDWFVGAASAWRPHADGVVLRDLRVFSKVVLPHLGSGGHRLTLQGRRAMTGAPSTLEAELLGDDGTPRFRAAVELKTGAPHSANWDTPQGLVPLQRTEIYDGRVLFHGPRFHAIRSVHGVGAHGAEATVTGLLELGWGGDKWQLDPAAVDGGLQLALLWAQSALGDACLPMAVAECLVHRRGPIQDTVRCVVRARKVHDTGARCDLALIDQDGAPRVELLGVELVRRPS</sequence>
<comment type="caution">
    <text evidence="10">The sequence shown here is derived from an EMBL/GenBank/DDBJ whole genome shotgun (WGS) entry which is preliminary data.</text>
</comment>
<dbReference type="PROSITE" id="PS00606">
    <property type="entry name" value="KS3_1"/>
    <property type="match status" value="1"/>
</dbReference>
<keyword evidence="5" id="KW-0012">Acyltransferase</keyword>
<keyword evidence="1" id="KW-0596">Phosphopantetheine</keyword>
<dbReference type="InterPro" id="IPR001227">
    <property type="entry name" value="Ac_transferase_dom_sf"/>
</dbReference>
<dbReference type="PANTHER" id="PTHR43074">
    <property type="entry name" value="OMEGA-3 POLYUNSATURATED FATTY ACID SYNTHASE PFAB-RELATED"/>
    <property type="match status" value="1"/>
</dbReference>
<dbReference type="InterPro" id="IPR018201">
    <property type="entry name" value="Ketoacyl_synth_AS"/>
</dbReference>
<dbReference type="GO" id="GO:0005835">
    <property type="term" value="C:fatty acid synthase complex"/>
    <property type="evidence" value="ECO:0007669"/>
    <property type="project" value="InterPro"/>
</dbReference>
<feature type="active site" description="Proton donor; for dehydratase activity" evidence="6">
    <location>
        <position position="1863"/>
    </location>
</feature>
<dbReference type="SUPFAM" id="SSF52151">
    <property type="entry name" value="FabD/lysophospholipase-like"/>
    <property type="match status" value="1"/>
</dbReference>
<evidence type="ECO:0000256" key="4">
    <source>
        <dbReference type="ARBA" id="ARBA00023194"/>
    </source>
</evidence>
<dbReference type="GO" id="GO:0004312">
    <property type="term" value="F:fatty acid synthase activity"/>
    <property type="evidence" value="ECO:0007669"/>
    <property type="project" value="InterPro"/>
</dbReference>
<evidence type="ECO:0000256" key="2">
    <source>
        <dbReference type="ARBA" id="ARBA00022553"/>
    </source>
</evidence>
<evidence type="ECO:0000256" key="3">
    <source>
        <dbReference type="ARBA" id="ARBA00022679"/>
    </source>
</evidence>
<dbReference type="InterPro" id="IPR049900">
    <property type="entry name" value="PKS_mFAS_DH"/>
</dbReference>
<dbReference type="InterPro" id="IPR052568">
    <property type="entry name" value="PKS-FAS_Synthase"/>
</dbReference>
<dbReference type="Pfam" id="PF00550">
    <property type="entry name" value="PP-binding"/>
    <property type="match status" value="1"/>
</dbReference>
<dbReference type="PROSITE" id="PS52019">
    <property type="entry name" value="PKS_MFAS_DH"/>
    <property type="match status" value="1"/>
</dbReference>
<name>A0A4U0SMZ9_9ACTN</name>
<proteinExistence type="predicted"/>
<dbReference type="InterPro" id="IPR003965">
    <property type="entry name" value="Fatty_acid_synthase"/>
</dbReference>
<gene>
    <name evidence="10" type="ORF">FCI23_39945</name>
</gene>
<feature type="region of interest" description="C-terminal hotdog fold" evidence="6">
    <location>
        <begin position="1804"/>
        <end position="1942"/>
    </location>
</feature>
<dbReference type="Pfam" id="PF08659">
    <property type="entry name" value="KR"/>
    <property type="match status" value="1"/>
</dbReference>
<dbReference type="SMART" id="SM00825">
    <property type="entry name" value="PKS_KS"/>
    <property type="match status" value="1"/>
</dbReference>
<dbReference type="InterPro" id="IPR014031">
    <property type="entry name" value="Ketoacyl_synth_C"/>
</dbReference>
<dbReference type="GO" id="GO:0017000">
    <property type="term" value="P:antibiotic biosynthetic process"/>
    <property type="evidence" value="ECO:0007669"/>
    <property type="project" value="UniProtKB-KW"/>
</dbReference>
<dbReference type="InterPro" id="IPR014043">
    <property type="entry name" value="Acyl_transferase_dom"/>
</dbReference>
<protein>
    <submittedName>
        <fullName evidence="10">SDR family oxidoreductase</fullName>
    </submittedName>
</protein>
<dbReference type="InterPro" id="IPR016035">
    <property type="entry name" value="Acyl_Trfase/lysoPLipase"/>
</dbReference>
<dbReference type="GO" id="GO:0006633">
    <property type="term" value="P:fatty acid biosynthetic process"/>
    <property type="evidence" value="ECO:0007669"/>
    <property type="project" value="InterPro"/>
</dbReference>
<feature type="active site" description="Proton acceptor; for dehydratase activity" evidence="6">
    <location>
        <position position="1700"/>
    </location>
</feature>
<dbReference type="Gene3D" id="3.40.47.10">
    <property type="match status" value="1"/>
</dbReference>
<dbReference type="Gene3D" id="3.40.366.10">
    <property type="entry name" value="Malonyl-Coenzyme A Acyl Carrier Protein, domain 2"/>
    <property type="match status" value="1"/>
</dbReference>
<dbReference type="InterPro" id="IPR016039">
    <property type="entry name" value="Thiolase-like"/>
</dbReference>
<dbReference type="InterPro" id="IPR042104">
    <property type="entry name" value="PKS_dehydratase_sf"/>
</dbReference>
<keyword evidence="4" id="KW-0045">Antibiotic biosynthesis</keyword>
<dbReference type="PROSITE" id="PS50075">
    <property type="entry name" value="CARRIER"/>
    <property type="match status" value="1"/>
</dbReference>
<dbReference type="Pfam" id="PF00109">
    <property type="entry name" value="ketoacyl-synt"/>
    <property type="match status" value="1"/>
</dbReference>
<dbReference type="SUPFAM" id="SSF51735">
    <property type="entry name" value="NAD(P)-binding Rossmann-fold domains"/>
    <property type="match status" value="2"/>
</dbReference>
<keyword evidence="2" id="KW-0597">Phosphoprotein</keyword>
<dbReference type="InterPro" id="IPR036736">
    <property type="entry name" value="ACP-like_sf"/>
</dbReference>
<dbReference type="Pfam" id="PF21089">
    <property type="entry name" value="PKS_DH_N"/>
    <property type="match status" value="1"/>
</dbReference>
<dbReference type="CDD" id="cd08953">
    <property type="entry name" value="KR_2_SDR_x"/>
    <property type="match status" value="1"/>
</dbReference>
<evidence type="ECO:0000256" key="6">
    <source>
        <dbReference type="PROSITE-ProRule" id="PRU01363"/>
    </source>
</evidence>
<evidence type="ECO:0000313" key="11">
    <source>
        <dbReference type="Proteomes" id="UP000305778"/>
    </source>
</evidence>
<dbReference type="PROSITE" id="PS52004">
    <property type="entry name" value="KS3_2"/>
    <property type="match status" value="1"/>
</dbReference>
<dbReference type="Pfam" id="PF14765">
    <property type="entry name" value="PS-DH"/>
    <property type="match status" value="1"/>
</dbReference>
<feature type="domain" description="PKS/mFAS DH" evidence="9">
    <location>
        <begin position="1658"/>
        <end position="1942"/>
    </location>
</feature>
<dbReference type="SUPFAM" id="SSF47336">
    <property type="entry name" value="ACP-like"/>
    <property type="match status" value="1"/>
</dbReference>
<dbReference type="RefSeq" id="WP_136729054.1">
    <property type="nucleotide sequence ID" value="NZ_SUMC01000069.1"/>
</dbReference>
<dbReference type="Gene3D" id="3.10.129.110">
    <property type="entry name" value="Polyketide synthase dehydratase"/>
    <property type="match status" value="1"/>
</dbReference>
<dbReference type="SUPFAM" id="SSF53901">
    <property type="entry name" value="Thiolase-like"/>
    <property type="match status" value="1"/>
</dbReference>
<dbReference type="InterPro" id="IPR020841">
    <property type="entry name" value="PKS_Beta-ketoAc_synthase_dom"/>
</dbReference>
<dbReference type="PRINTS" id="PR01483">
    <property type="entry name" value="FASYNTHASE"/>
</dbReference>
<dbReference type="InterPro" id="IPR014030">
    <property type="entry name" value="Ketoacyl_synth_N"/>
</dbReference>
<evidence type="ECO:0000256" key="1">
    <source>
        <dbReference type="ARBA" id="ARBA00022450"/>
    </source>
</evidence>
<dbReference type="Proteomes" id="UP000305778">
    <property type="component" value="Unassembled WGS sequence"/>
</dbReference>
<organism evidence="10 11">
    <name type="scientific">Actinacidiphila oryziradicis</name>
    <dbReference type="NCBI Taxonomy" id="2571141"/>
    <lineage>
        <taxon>Bacteria</taxon>
        <taxon>Bacillati</taxon>
        <taxon>Actinomycetota</taxon>
        <taxon>Actinomycetes</taxon>
        <taxon>Kitasatosporales</taxon>
        <taxon>Streptomycetaceae</taxon>
        <taxon>Actinacidiphila</taxon>
    </lineage>
</organism>
<feature type="region of interest" description="N-terminal hotdog fold" evidence="6">
    <location>
        <begin position="1658"/>
        <end position="1793"/>
    </location>
</feature>
<dbReference type="InterPro" id="IPR049552">
    <property type="entry name" value="PKS_DH_N"/>
</dbReference>
<evidence type="ECO:0000313" key="10">
    <source>
        <dbReference type="EMBL" id="TKA01725.1"/>
    </source>
</evidence>
<evidence type="ECO:0000256" key="5">
    <source>
        <dbReference type="ARBA" id="ARBA00023315"/>
    </source>
</evidence>
<dbReference type="Gene3D" id="1.10.1200.10">
    <property type="entry name" value="ACP-like"/>
    <property type="match status" value="1"/>
</dbReference>
<dbReference type="InterPro" id="IPR049551">
    <property type="entry name" value="PKS_DH_C"/>
</dbReference>
<dbReference type="CDD" id="cd00833">
    <property type="entry name" value="PKS"/>
    <property type="match status" value="1"/>
</dbReference>